<dbReference type="Pfam" id="PF04286">
    <property type="entry name" value="DUF445"/>
    <property type="match status" value="1"/>
</dbReference>
<evidence type="ECO:0008006" key="8">
    <source>
        <dbReference type="Google" id="ProtNLM"/>
    </source>
</evidence>
<evidence type="ECO:0000256" key="4">
    <source>
        <dbReference type="ARBA" id="ARBA00022989"/>
    </source>
</evidence>
<protein>
    <recommendedName>
        <fullName evidence="8">DUF445 domain-containing protein</fullName>
    </recommendedName>
</protein>
<evidence type="ECO:0000256" key="5">
    <source>
        <dbReference type="ARBA" id="ARBA00023136"/>
    </source>
</evidence>
<keyword evidence="7" id="KW-1185">Reference proteome</keyword>
<comment type="similarity">
    <text evidence="2">Belongs to the UPF0754 family.</text>
</comment>
<evidence type="ECO:0000313" key="7">
    <source>
        <dbReference type="Proteomes" id="UP000274772"/>
    </source>
</evidence>
<name>A0ABN5W7E7_9STAP</name>
<dbReference type="Proteomes" id="UP000274772">
    <property type="component" value="Chromosome"/>
</dbReference>
<dbReference type="RefSeq" id="WP_126501941.1">
    <property type="nucleotide sequence ID" value="NZ_AP018586.1"/>
</dbReference>
<gene>
    <name evidence="6" type="ORF">JMUB590_1091</name>
</gene>
<dbReference type="EMBL" id="AP018586">
    <property type="protein sequence ID" value="BBD92157.1"/>
    <property type="molecule type" value="Genomic_DNA"/>
</dbReference>
<sequence length="376" mass="43392">MHAFLIIVFMAIIGALIGGITNVIAIRMLFHPFKPYYIFKMRIPFTPGLIPKRRDEIANKIGQVIEDHLITEEMIREKLNQPQSRDAIHDLVLTQIHKLKGKDATIENFAQFFDINIHEVIDGKVSPAIEGQLNAFYYNHQHETIHHLLPKELIELADHKVEDIADLLCERAKVYLNSDKGAHDIYDMLDTFFQEKGKIVGLLQMFMTKESIAERIQHELIRLTQHPKARTIINQVIRNEYETLKNKTLIELIDKEQFENISKSTSELVLSYMNLNDKARMPISELAPQLIHYLENEAATKITSVIVHNISQHLTKIMQKINLRQLIEDQINTFELDYIENLIIEITNKELKLIMSLGFILGGIIGLFQGVIAIFV</sequence>
<proteinExistence type="inferred from homology"/>
<reference evidence="6 7" key="1">
    <citation type="submission" date="2018-05" db="EMBL/GenBank/DDBJ databases">
        <title>Complete genome sequencing of three human clinical isolates of Staphylococcus caprae reveals virulence factors similar to those of S. epidermidis and S. capitis.</title>
        <authorList>
            <person name="Watanabe S."/>
            <person name="Cui L."/>
        </authorList>
    </citation>
    <scope>NUCLEOTIDE SEQUENCE [LARGE SCALE GENOMIC DNA]</scope>
    <source>
        <strain evidence="6 7">JMUB590</strain>
    </source>
</reference>
<accession>A0ABN5W7E7</accession>
<organism evidence="6 7">
    <name type="scientific">Staphylococcus caprae</name>
    <dbReference type="NCBI Taxonomy" id="29380"/>
    <lineage>
        <taxon>Bacteria</taxon>
        <taxon>Bacillati</taxon>
        <taxon>Bacillota</taxon>
        <taxon>Bacilli</taxon>
        <taxon>Bacillales</taxon>
        <taxon>Staphylococcaceae</taxon>
        <taxon>Staphylococcus</taxon>
    </lineage>
</organism>
<dbReference type="InterPro" id="IPR007383">
    <property type="entry name" value="DUF445"/>
</dbReference>
<dbReference type="PANTHER" id="PTHR35791">
    <property type="entry name" value="UPF0754 MEMBRANE PROTEIN YHEB"/>
    <property type="match status" value="1"/>
</dbReference>
<evidence type="ECO:0000256" key="3">
    <source>
        <dbReference type="ARBA" id="ARBA00022692"/>
    </source>
</evidence>
<evidence type="ECO:0000313" key="6">
    <source>
        <dbReference type="EMBL" id="BBD92157.1"/>
    </source>
</evidence>
<dbReference type="PIRSF" id="PIRSF032178">
    <property type="entry name" value="UCP032178"/>
    <property type="match status" value="1"/>
</dbReference>
<keyword evidence="4" id="KW-1133">Transmembrane helix</keyword>
<comment type="subcellular location">
    <subcellularLocation>
        <location evidence="1">Endomembrane system</location>
    </subcellularLocation>
</comment>
<keyword evidence="5" id="KW-0472">Membrane</keyword>
<evidence type="ECO:0000256" key="1">
    <source>
        <dbReference type="ARBA" id="ARBA00004308"/>
    </source>
</evidence>
<evidence type="ECO:0000256" key="2">
    <source>
        <dbReference type="ARBA" id="ARBA00008053"/>
    </source>
</evidence>
<dbReference type="PANTHER" id="PTHR35791:SF1">
    <property type="entry name" value="UPF0754 MEMBRANE PROTEIN YHEB"/>
    <property type="match status" value="1"/>
</dbReference>
<dbReference type="GeneID" id="58050850"/>
<dbReference type="InterPro" id="IPR016991">
    <property type="entry name" value="UCP032178"/>
</dbReference>
<keyword evidence="3" id="KW-0812">Transmembrane</keyword>